<dbReference type="InterPro" id="IPR004583">
    <property type="entry name" value="DNA_repair_Rad4"/>
</dbReference>
<keyword evidence="3" id="KW-0227">DNA damage</keyword>
<dbReference type="Pfam" id="PF10403">
    <property type="entry name" value="BHD_1"/>
    <property type="match status" value="1"/>
</dbReference>
<gene>
    <name evidence="9" type="ORF">FisN_6Hh103</name>
</gene>
<feature type="domain" description="Rad4 beta-hairpin" evidence="8">
    <location>
        <begin position="641"/>
        <end position="704"/>
    </location>
</feature>
<dbReference type="Gene3D" id="3.30.70.2460">
    <property type="entry name" value="Rad4, beta-hairpin domain BHD3"/>
    <property type="match status" value="1"/>
</dbReference>
<dbReference type="InParanoid" id="A0A1Z5KHX9"/>
<dbReference type="GO" id="GO:0071942">
    <property type="term" value="C:XPC complex"/>
    <property type="evidence" value="ECO:0007669"/>
    <property type="project" value="TreeGrafter"/>
</dbReference>
<feature type="compositionally biased region" description="Acidic residues" evidence="6">
    <location>
        <begin position="49"/>
        <end position="62"/>
    </location>
</feature>
<keyword evidence="5" id="KW-0539">Nucleus</keyword>
<evidence type="ECO:0000256" key="6">
    <source>
        <dbReference type="SAM" id="MobiDB-lite"/>
    </source>
</evidence>
<feature type="compositionally biased region" description="Acidic residues" evidence="6">
    <location>
        <begin position="9"/>
        <end position="18"/>
    </location>
</feature>
<dbReference type="InterPro" id="IPR042488">
    <property type="entry name" value="Rad4_BHD3_sf"/>
</dbReference>
<dbReference type="InterPro" id="IPR018327">
    <property type="entry name" value="BHD_2"/>
</dbReference>
<dbReference type="EMBL" id="BDSP01000234">
    <property type="protein sequence ID" value="GAX25859.1"/>
    <property type="molecule type" value="Genomic_DNA"/>
</dbReference>
<feature type="domain" description="Rad4 beta-hairpin" evidence="7">
    <location>
        <begin position="480"/>
        <end position="531"/>
    </location>
</feature>
<comment type="caution">
    <text evidence="9">The sequence shown here is derived from an EMBL/GenBank/DDBJ whole genome shotgun (WGS) entry which is preliminary data.</text>
</comment>
<accession>A0A1Z5KHX9</accession>
<protein>
    <submittedName>
        <fullName evidence="9">Xeroderma pigmentosum group C-complementing protein</fullName>
    </submittedName>
</protein>
<dbReference type="GO" id="GO:0003684">
    <property type="term" value="F:damaged DNA binding"/>
    <property type="evidence" value="ECO:0007669"/>
    <property type="project" value="InterPro"/>
</dbReference>
<sequence length="718" mass="80967">MSFNWNLASDDEEEEDIEQWTKQQGFSLQDEETSDDEGEKLQPTNSALENEEEEDLEWEDAEHDEISDSLQPVTINLNAPKKEQVKRKVTKRREKFRFESLPPSQQSLLKNLHRTHLLTMTSRAVMASSCCASEEVLAIALSLIPARFCETSRPTLNTLESFMTWFSTWVGGAERRRHERAAANRQAGAPRLRSRRPVLPEDVFRFDTQQLLQYAATLSNTAEEDPQLLENQPRMRNSTDLNLALFIAMTRSLGWKTRFVQAIDPISLDLTVHHPLLSVSPSSDNLPNMLEWTEIYCCFASPEKGKRKIDSEKSQCKWIHADPSRYIVNQPQQIEALWKKNCGEVKRQKITPGYVVAVEHAILDEAKGTGQFHLTDVTARYVSSWVEALRQRGFVRGKKKLETDDTWWLDTIRKINGKPSRDLGISIVKTNKNGKNVASAIVLSDEEDDRKLPAKESIPLPELQHHNDIEEAKELIQAAKQEAIPTTKTAFRASPLYVIPSLLGVTEVIDPTAKVCGFVKGERVFLRSDVSIARPARQWPYHGRRVKDGEAPVKKVKARKGPKRAKAFQALTTYGVGKVNDGSEVQRASILEDADRQAELDSQTLEQGDEEWLYAIWQTDPWSPPYVGPTDPISVNNHRNVEKALLPPGLLHIDVRGAAAVAKKLCIPYAPCLIGFEGHGGNRTPSISGIVVHEHNADLVQEAIREVSQTNRAPIWQS</sequence>
<evidence type="ECO:0000313" key="10">
    <source>
        <dbReference type="Proteomes" id="UP000198406"/>
    </source>
</evidence>
<evidence type="ECO:0000256" key="3">
    <source>
        <dbReference type="ARBA" id="ARBA00022763"/>
    </source>
</evidence>
<dbReference type="SUPFAM" id="SSF54001">
    <property type="entry name" value="Cysteine proteinases"/>
    <property type="match status" value="1"/>
</dbReference>
<evidence type="ECO:0000256" key="2">
    <source>
        <dbReference type="ARBA" id="ARBA00009525"/>
    </source>
</evidence>
<dbReference type="GO" id="GO:0005737">
    <property type="term" value="C:cytoplasm"/>
    <property type="evidence" value="ECO:0007669"/>
    <property type="project" value="TreeGrafter"/>
</dbReference>
<dbReference type="Pfam" id="PF10405">
    <property type="entry name" value="BHD_3"/>
    <property type="match status" value="1"/>
</dbReference>
<organism evidence="9 10">
    <name type="scientific">Fistulifera solaris</name>
    <name type="common">Oleaginous diatom</name>
    <dbReference type="NCBI Taxonomy" id="1519565"/>
    <lineage>
        <taxon>Eukaryota</taxon>
        <taxon>Sar</taxon>
        <taxon>Stramenopiles</taxon>
        <taxon>Ochrophyta</taxon>
        <taxon>Bacillariophyta</taxon>
        <taxon>Bacillariophyceae</taxon>
        <taxon>Bacillariophycidae</taxon>
        <taxon>Naviculales</taxon>
        <taxon>Naviculaceae</taxon>
        <taxon>Fistulifera</taxon>
    </lineage>
</organism>
<dbReference type="Pfam" id="PF10404">
    <property type="entry name" value="BHD_2"/>
    <property type="match status" value="1"/>
</dbReference>
<proteinExistence type="inferred from homology"/>
<dbReference type="AlphaFoldDB" id="A0A1Z5KHX9"/>
<dbReference type="Gene3D" id="3.90.260.10">
    <property type="entry name" value="Transglutaminase-like"/>
    <property type="match status" value="1"/>
</dbReference>
<comment type="similarity">
    <text evidence="2">Belongs to the XPC family.</text>
</comment>
<dbReference type="InterPro" id="IPR018326">
    <property type="entry name" value="Rad4_beta-hairpin_dom1"/>
</dbReference>
<dbReference type="GO" id="GO:0000111">
    <property type="term" value="C:nucleotide-excision repair factor 2 complex"/>
    <property type="evidence" value="ECO:0007669"/>
    <property type="project" value="TreeGrafter"/>
</dbReference>
<dbReference type="SMART" id="SM01032">
    <property type="entry name" value="BHD_3"/>
    <property type="match status" value="1"/>
</dbReference>
<feature type="region of interest" description="Disordered" evidence="6">
    <location>
        <begin position="1"/>
        <end position="62"/>
    </location>
</feature>
<dbReference type="OrthoDB" id="300780at2759"/>
<evidence type="ECO:0000259" key="7">
    <source>
        <dbReference type="SMART" id="SM01030"/>
    </source>
</evidence>
<comment type="subcellular location">
    <subcellularLocation>
        <location evidence="1">Nucleus</location>
    </subcellularLocation>
</comment>
<evidence type="ECO:0000256" key="5">
    <source>
        <dbReference type="ARBA" id="ARBA00023242"/>
    </source>
</evidence>
<dbReference type="InterPro" id="IPR036985">
    <property type="entry name" value="Transglutaminase-like_sf"/>
</dbReference>
<dbReference type="InterPro" id="IPR018328">
    <property type="entry name" value="Rad4_beta-hairpin_dom3"/>
</dbReference>
<reference evidence="9 10" key="1">
    <citation type="journal article" date="2015" name="Plant Cell">
        <title>Oil accumulation by the oleaginous diatom Fistulifera solaris as revealed by the genome and transcriptome.</title>
        <authorList>
            <person name="Tanaka T."/>
            <person name="Maeda Y."/>
            <person name="Veluchamy A."/>
            <person name="Tanaka M."/>
            <person name="Abida H."/>
            <person name="Marechal E."/>
            <person name="Bowler C."/>
            <person name="Muto M."/>
            <person name="Sunaga Y."/>
            <person name="Tanaka M."/>
            <person name="Yoshino T."/>
            <person name="Taniguchi T."/>
            <person name="Fukuda Y."/>
            <person name="Nemoto M."/>
            <person name="Matsumoto M."/>
            <person name="Wong P.S."/>
            <person name="Aburatani S."/>
            <person name="Fujibuchi W."/>
        </authorList>
    </citation>
    <scope>NUCLEOTIDE SEQUENCE [LARGE SCALE GENOMIC DNA]</scope>
    <source>
        <strain evidence="9 10">JPCC DA0580</strain>
    </source>
</reference>
<evidence type="ECO:0000256" key="4">
    <source>
        <dbReference type="ARBA" id="ARBA00023204"/>
    </source>
</evidence>
<dbReference type="InterPro" id="IPR038765">
    <property type="entry name" value="Papain-like_cys_pep_sf"/>
</dbReference>
<dbReference type="SMART" id="SM01030">
    <property type="entry name" value="BHD_1"/>
    <property type="match status" value="1"/>
</dbReference>
<dbReference type="GO" id="GO:0003697">
    <property type="term" value="F:single-stranded DNA binding"/>
    <property type="evidence" value="ECO:0007669"/>
    <property type="project" value="TreeGrafter"/>
</dbReference>
<evidence type="ECO:0000259" key="8">
    <source>
        <dbReference type="SMART" id="SM01032"/>
    </source>
</evidence>
<dbReference type="PANTHER" id="PTHR12135:SF0">
    <property type="entry name" value="DNA REPAIR PROTEIN COMPLEMENTING XP-C CELLS"/>
    <property type="match status" value="1"/>
</dbReference>
<dbReference type="GO" id="GO:0006298">
    <property type="term" value="P:mismatch repair"/>
    <property type="evidence" value="ECO:0007669"/>
    <property type="project" value="TreeGrafter"/>
</dbReference>
<feature type="compositionally biased region" description="Acidic residues" evidence="6">
    <location>
        <begin position="29"/>
        <end position="38"/>
    </location>
</feature>
<evidence type="ECO:0000313" key="9">
    <source>
        <dbReference type="EMBL" id="GAX25859.1"/>
    </source>
</evidence>
<dbReference type="Proteomes" id="UP000198406">
    <property type="component" value="Unassembled WGS sequence"/>
</dbReference>
<keyword evidence="10" id="KW-1185">Reference proteome</keyword>
<name>A0A1Z5KHX9_FISSO</name>
<dbReference type="PANTHER" id="PTHR12135">
    <property type="entry name" value="DNA REPAIR PROTEIN XP-C / RAD4"/>
    <property type="match status" value="1"/>
</dbReference>
<dbReference type="GO" id="GO:0006289">
    <property type="term" value="P:nucleotide-excision repair"/>
    <property type="evidence" value="ECO:0007669"/>
    <property type="project" value="InterPro"/>
</dbReference>
<evidence type="ECO:0000256" key="1">
    <source>
        <dbReference type="ARBA" id="ARBA00004123"/>
    </source>
</evidence>
<keyword evidence="4" id="KW-0234">DNA repair</keyword>